<sequence>MLDQVLIEFDLGEAAAVLLTNNISGRAFLEVLSGKEDLEALGITDQLTLRRLMNLQDEWKSGNGKVLLNAHEFGSSLMEAIDEVIDGIRKLENKYCKRSSVQLREEGEALRECLEAGDFGATSRTLLKLRVASGALAPVRFLASLHRRRFAEVIKRHPGPWPGSLDAVVQIRELALATAAGAGAASVAPLAAASRALRGGVGSMLSEFPALFPSQVYAIGGADSSAETLSSVEKFDSKSCVWETVSPMAESRESCAAVAANSMIYVLGGVNGEAQCLSSVECFSPQTGMS</sequence>
<reference evidence="1" key="1">
    <citation type="submission" date="2022-10" db="EMBL/GenBank/DDBJ databases">
        <authorList>
            <person name="Chen Y."/>
            <person name="Dougan E. K."/>
            <person name="Chan C."/>
            <person name="Rhodes N."/>
            <person name="Thang M."/>
        </authorList>
    </citation>
    <scope>NUCLEOTIDE SEQUENCE</scope>
</reference>
<dbReference type="AlphaFoldDB" id="A0A9P1CEU5"/>
<dbReference type="InterPro" id="IPR006652">
    <property type="entry name" value="Kelch_1"/>
</dbReference>
<organism evidence="1">
    <name type="scientific">Cladocopium goreaui</name>
    <dbReference type="NCBI Taxonomy" id="2562237"/>
    <lineage>
        <taxon>Eukaryota</taxon>
        <taxon>Sar</taxon>
        <taxon>Alveolata</taxon>
        <taxon>Dinophyceae</taxon>
        <taxon>Suessiales</taxon>
        <taxon>Symbiodiniaceae</taxon>
        <taxon>Cladocopium</taxon>
    </lineage>
</organism>
<protein>
    <submittedName>
        <fullName evidence="2">Gigaxonin (Kelch-like protein 16)</fullName>
    </submittedName>
</protein>
<evidence type="ECO:0000313" key="1">
    <source>
        <dbReference type="EMBL" id="CAI3990932.1"/>
    </source>
</evidence>
<proteinExistence type="predicted"/>
<evidence type="ECO:0000313" key="2">
    <source>
        <dbReference type="EMBL" id="CAL4778244.1"/>
    </source>
</evidence>
<accession>A0A9P1CEU5</accession>
<dbReference type="PANTHER" id="PTHR45632:SF26">
    <property type="entry name" value="BTB DOMAIN-CONTAINING PROTEIN"/>
    <property type="match status" value="1"/>
</dbReference>
<dbReference type="Gene3D" id="2.120.10.80">
    <property type="entry name" value="Kelch-type beta propeller"/>
    <property type="match status" value="1"/>
</dbReference>
<dbReference type="Pfam" id="PF01344">
    <property type="entry name" value="Kelch_1"/>
    <property type="match status" value="2"/>
</dbReference>
<evidence type="ECO:0000313" key="3">
    <source>
        <dbReference type="Proteomes" id="UP001152797"/>
    </source>
</evidence>
<comment type="caution">
    <text evidence="1">The sequence shown here is derived from an EMBL/GenBank/DDBJ whole genome shotgun (WGS) entry which is preliminary data.</text>
</comment>
<dbReference type="OrthoDB" id="433915at2759"/>
<dbReference type="SMART" id="SM00612">
    <property type="entry name" value="Kelch"/>
    <property type="match status" value="1"/>
</dbReference>
<dbReference type="EMBL" id="CAMXCT010001532">
    <property type="protein sequence ID" value="CAI3990932.1"/>
    <property type="molecule type" value="Genomic_DNA"/>
</dbReference>
<dbReference type="InterPro" id="IPR015915">
    <property type="entry name" value="Kelch-typ_b-propeller"/>
</dbReference>
<reference evidence="2 3" key="2">
    <citation type="submission" date="2024-05" db="EMBL/GenBank/DDBJ databases">
        <authorList>
            <person name="Chen Y."/>
            <person name="Shah S."/>
            <person name="Dougan E. K."/>
            <person name="Thang M."/>
            <person name="Chan C."/>
        </authorList>
    </citation>
    <scope>NUCLEOTIDE SEQUENCE [LARGE SCALE GENOMIC DNA]</scope>
</reference>
<dbReference type="EMBL" id="CAMXCT020001532">
    <property type="protein sequence ID" value="CAL1144307.1"/>
    <property type="molecule type" value="Genomic_DNA"/>
</dbReference>
<gene>
    <name evidence="1" type="ORF">C1SCF055_LOCUS17880</name>
</gene>
<dbReference type="PANTHER" id="PTHR45632">
    <property type="entry name" value="LD33804P"/>
    <property type="match status" value="1"/>
</dbReference>
<feature type="non-terminal residue" evidence="1">
    <location>
        <position position="1"/>
    </location>
</feature>
<name>A0A9P1CEU5_9DINO</name>
<keyword evidence="3" id="KW-1185">Reference proteome</keyword>
<dbReference type="Proteomes" id="UP001152797">
    <property type="component" value="Unassembled WGS sequence"/>
</dbReference>
<dbReference type="SUPFAM" id="SSF117281">
    <property type="entry name" value="Kelch motif"/>
    <property type="match status" value="1"/>
</dbReference>
<dbReference type="EMBL" id="CAMXCT030001532">
    <property type="protein sequence ID" value="CAL4778244.1"/>
    <property type="molecule type" value="Genomic_DNA"/>
</dbReference>